<dbReference type="InterPro" id="IPR036909">
    <property type="entry name" value="Cyt_c-like_dom_sf"/>
</dbReference>
<accession>A0ABT6FKX1</accession>
<keyword evidence="8" id="KW-1185">Reference proteome</keyword>
<dbReference type="InterPro" id="IPR013427">
    <property type="entry name" value="Haem-bd_dom_put"/>
</dbReference>
<keyword evidence="2 4" id="KW-0479">Metal-binding</keyword>
<dbReference type="Gene3D" id="2.120.10.30">
    <property type="entry name" value="TolB, C-terminal domain"/>
    <property type="match status" value="1"/>
</dbReference>
<keyword evidence="3 4" id="KW-0408">Iron</keyword>
<dbReference type="SUPFAM" id="SSF63829">
    <property type="entry name" value="Calcium-dependent phosphotriesterase"/>
    <property type="match status" value="1"/>
</dbReference>
<dbReference type="InterPro" id="IPR055557">
    <property type="entry name" value="DUF7133"/>
</dbReference>
<dbReference type="Pfam" id="PF00034">
    <property type="entry name" value="Cytochrom_C"/>
    <property type="match status" value="1"/>
</dbReference>
<dbReference type="SUPFAM" id="SSF46626">
    <property type="entry name" value="Cytochrome c"/>
    <property type="match status" value="1"/>
</dbReference>
<dbReference type="Gene3D" id="2.60.120.260">
    <property type="entry name" value="Galactose-binding domain-like"/>
    <property type="match status" value="1"/>
</dbReference>
<dbReference type="Gene3D" id="1.25.10.10">
    <property type="entry name" value="Leucine-rich Repeat Variant"/>
    <property type="match status" value="1"/>
</dbReference>
<dbReference type="InterPro" id="IPR011042">
    <property type="entry name" value="6-blade_b-propeller_TolB-like"/>
</dbReference>
<protein>
    <submittedName>
        <fullName evidence="7">Neutral/alkaline non-lysosomal ceramidase N-terminal domain-containing protein</fullName>
    </submittedName>
</protein>
<dbReference type="PROSITE" id="PS51007">
    <property type="entry name" value="CYTC"/>
    <property type="match status" value="1"/>
</dbReference>
<dbReference type="InterPro" id="IPR016024">
    <property type="entry name" value="ARM-type_fold"/>
</dbReference>
<feature type="chain" id="PRO_5045604522" evidence="5">
    <location>
        <begin position="28"/>
        <end position="1541"/>
    </location>
</feature>
<evidence type="ECO:0000313" key="8">
    <source>
        <dbReference type="Proteomes" id="UP001216907"/>
    </source>
</evidence>
<evidence type="ECO:0000256" key="3">
    <source>
        <dbReference type="ARBA" id="ARBA00023004"/>
    </source>
</evidence>
<dbReference type="SUPFAM" id="SSF48371">
    <property type="entry name" value="ARM repeat"/>
    <property type="match status" value="1"/>
</dbReference>
<name>A0ABT6FKX1_9BACT</name>
<feature type="signal peptide" evidence="5">
    <location>
        <begin position="1"/>
        <end position="27"/>
    </location>
</feature>
<evidence type="ECO:0000259" key="6">
    <source>
        <dbReference type="PROSITE" id="PS51007"/>
    </source>
</evidence>
<dbReference type="EMBL" id="JARRAG010000004">
    <property type="protein sequence ID" value="MDG3008223.1"/>
    <property type="molecule type" value="Genomic_DNA"/>
</dbReference>
<dbReference type="PANTHER" id="PTHR33546:SF1">
    <property type="entry name" value="LARGE, MULTIFUNCTIONAL SECRETED PROTEIN"/>
    <property type="match status" value="1"/>
</dbReference>
<dbReference type="Proteomes" id="UP001216907">
    <property type="component" value="Unassembled WGS sequence"/>
</dbReference>
<feature type="domain" description="Cytochrome c" evidence="6">
    <location>
        <begin position="1262"/>
        <end position="1395"/>
    </location>
</feature>
<evidence type="ECO:0000313" key="7">
    <source>
        <dbReference type="EMBL" id="MDG3008223.1"/>
    </source>
</evidence>
<keyword evidence="1 4" id="KW-0349">Heme</keyword>
<organism evidence="7 8">
    <name type="scientific">Paludisphaera mucosa</name>
    <dbReference type="NCBI Taxonomy" id="3030827"/>
    <lineage>
        <taxon>Bacteria</taxon>
        <taxon>Pseudomonadati</taxon>
        <taxon>Planctomycetota</taxon>
        <taxon>Planctomycetia</taxon>
        <taxon>Isosphaerales</taxon>
        <taxon>Isosphaeraceae</taxon>
        <taxon>Paludisphaera</taxon>
    </lineage>
</organism>
<proteinExistence type="predicted"/>
<evidence type="ECO:0000256" key="5">
    <source>
        <dbReference type="SAM" id="SignalP"/>
    </source>
</evidence>
<comment type="caution">
    <text evidence="7">The sequence shown here is derived from an EMBL/GenBank/DDBJ whole genome shotgun (WGS) entry which is preliminary data.</text>
</comment>
<keyword evidence="5" id="KW-0732">Signal</keyword>
<dbReference type="CDD" id="cd02795">
    <property type="entry name" value="CBM6-CBM35-CBM36_like"/>
    <property type="match status" value="1"/>
</dbReference>
<dbReference type="InterPro" id="IPR031329">
    <property type="entry name" value="NEUT/ALK_ceramidase_N"/>
</dbReference>
<evidence type="ECO:0000256" key="4">
    <source>
        <dbReference type="PROSITE-ProRule" id="PRU00433"/>
    </source>
</evidence>
<dbReference type="NCBIfam" id="TIGR02603">
    <property type="entry name" value="CxxCH_TIGR02603"/>
    <property type="match status" value="1"/>
</dbReference>
<dbReference type="Pfam" id="PF23500">
    <property type="entry name" value="DUF7133"/>
    <property type="match status" value="1"/>
</dbReference>
<sequence>MPKTLESRSRRLRPLVVLIALGIAAGADDDGAAAELPTTDVGAARADVTPDYSIRLSGYGARTTGSVGVDQKIWAKALAIGSDAEGPRVLVSVDNLGVPDAVVEEVAGRLRRHAGIPRERFVVSSSHTHSAPCVSGCADNIFSRAVPDHELATIRRYTGELTDRIEEVAVAALAARAPARLAWSEGRAGFARNRRTRGGPVDHALPVLKATGRDGKILAILLNYACHCTTVVPADNTIHGDWAGVAQEEVERELPGAMALTVIGCGADSDPSPRETPGAVEKHGREIAQEVKRMLSGTWIDLPAPPEARFRRVKVPLDAPPTRAQLEATVKAGGHGAYNASTQLARLDRGEPLQEALDYPVQTWRFGDRLVMVFLAGEVVVDYALRLKTELDASRVWVTAYSNDVPCYIPSERVLREGGYEGGEAMAYYGRPARLKAGVEDLIVSTALGLVPEEFRSGRKVDVEAPPPMSPQDSLRSIRVKPGLRVELVACEPLVVAPVAIDFAADGSLWVCEMRDYPSGMDGKYKPGGVIKRLRDSDGDDRYDTAVNFLENVPFPTGVMAWRNGALICSAPDVIYAEDLDGDGKADLKKVLFTGFETGNYQGRVNGLSYNMDNWIYGANGIIGGVIKGDVSGRIVDLGVRDFRLRPDDGRLELASGQSQSGRVHDDWGAQFGNNNGNWLFQFPMPEHAARRNPWVAPPPPLVDVPRYDERHRLFPISRTLERFNDPQTADHATSSCGPCIYRDTLLGAEYAGDAFVCEPVHNVVHREVLDPDGVLFAGRRADDEQASEFLASTDNWFRPVQARAGPDGALYVVDMYRFVIEHPRWISPDRLAKLDVRAGEDRGRIYRVVVGARRPRRVPDLDRLATPALAEALDSTNGTLRDLVQRVLVHRGDRSAVPALEKIAAASARPEARAQALWALDGLGALTPTAVRAALADACPAVRGQAVRLAEPWLGKDEELARKVLALVDDPDVLIRFQLAMSLGEWDDPRVGEALGRLAVATPADLWVAAAILSSAKGKSAPILAALVSPGADAGARSSMIGPLIATLANSGPPAELAEATAAIARPESDGTYAPWRFAALAEVLDAGGKIPDDRRGGLLPILDAARRTADDAEAAAASRATAVRLIGRDAGRRGEDRAALIALLDPRNPRAVQSAAVRGLAGLADAESAEGILREWDSLDPTLRSECLDLLLSRPVLVEVVLSTIERGGLAASEIGATHRQRLLEHEDPSVRDRSSRVLARSRTRQDVVDSAMPALARPGDAARGREVFARLCAACHRLAGKGQEVGPDLAALTDKSLSALTVAILDPNRDVEARYVNVTAALRDGRVLTGLISSASGDAITLKRQDGLSDVVLRSNLESIRSSGRSLMPEGLENDLKGTDLADLAAFIAGRPKNVEGNRPEMVAQEADGSITLTAKTSEIHGSSLTFETQFENLGLWHGDDDYAAWSIRLEKPTSFTVAMQWACADESAGGRFRIDVGGEKIEGFVGGTGSRSWANYRSIFVGEVDLPAGFHTLSIRPARPLHGAFLDLKSIVLSPRP</sequence>
<dbReference type="InterPro" id="IPR013428">
    <property type="entry name" value="Membrane-bound_put_N"/>
</dbReference>
<evidence type="ECO:0000256" key="1">
    <source>
        <dbReference type="ARBA" id="ARBA00022617"/>
    </source>
</evidence>
<dbReference type="NCBIfam" id="TIGR02604">
    <property type="entry name" value="Piru_Ver_Nterm"/>
    <property type="match status" value="1"/>
</dbReference>
<gene>
    <name evidence="7" type="ORF">PZE19_31025</name>
</gene>
<dbReference type="Pfam" id="PF04734">
    <property type="entry name" value="Ceramidase_alk"/>
    <property type="match status" value="1"/>
</dbReference>
<dbReference type="InterPro" id="IPR009056">
    <property type="entry name" value="Cyt_c-like_dom"/>
</dbReference>
<dbReference type="Gene3D" id="1.10.760.10">
    <property type="entry name" value="Cytochrome c-like domain"/>
    <property type="match status" value="1"/>
</dbReference>
<dbReference type="InterPro" id="IPR011989">
    <property type="entry name" value="ARM-like"/>
</dbReference>
<dbReference type="PANTHER" id="PTHR33546">
    <property type="entry name" value="LARGE, MULTIFUNCTIONAL SECRETED PROTEIN-RELATED"/>
    <property type="match status" value="1"/>
</dbReference>
<evidence type="ECO:0000256" key="2">
    <source>
        <dbReference type="ARBA" id="ARBA00022723"/>
    </source>
</evidence>
<dbReference type="RefSeq" id="WP_277864550.1">
    <property type="nucleotide sequence ID" value="NZ_JARRAG010000004.1"/>
</dbReference>
<reference evidence="7 8" key="1">
    <citation type="submission" date="2023-03" db="EMBL/GenBank/DDBJ databases">
        <title>Paludisphaera mucosa sp. nov. a novel planctomycete from northern fen.</title>
        <authorList>
            <person name="Ivanova A."/>
        </authorList>
    </citation>
    <scope>NUCLEOTIDE SEQUENCE [LARGE SCALE GENOMIC DNA]</scope>
    <source>
        <strain evidence="7 8">Pla2</strain>
    </source>
</reference>